<reference evidence="1 2" key="1">
    <citation type="submission" date="2019-05" db="EMBL/GenBank/DDBJ databases">
        <title>Hymenobacter edaphi sp. nov., isolated from abandoned arsenic-contaminated farmland soil.</title>
        <authorList>
            <person name="Nie L."/>
        </authorList>
    </citation>
    <scope>NUCLEOTIDE SEQUENCE [LARGE SCALE GENOMIC DNA]</scope>
    <source>
        <strain evidence="1 2">1-3-3-8</strain>
    </source>
</reference>
<evidence type="ECO:0000313" key="1">
    <source>
        <dbReference type="EMBL" id="TLM88663.1"/>
    </source>
</evidence>
<organism evidence="1 2">
    <name type="scientific">Hymenobacter jeollabukensis</name>
    <dbReference type="NCBI Taxonomy" id="2025313"/>
    <lineage>
        <taxon>Bacteria</taxon>
        <taxon>Pseudomonadati</taxon>
        <taxon>Bacteroidota</taxon>
        <taxon>Cytophagia</taxon>
        <taxon>Cytophagales</taxon>
        <taxon>Hymenobacteraceae</taxon>
        <taxon>Hymenobacter</taxon>
    </lineage>
</organism>
<protein>
    <submittedName>
        <fullName evidence="1">Uncharacterized protein</fullName>
    </submittedName>
</protein>
<accession>A0A5R8WJ80</accession>
<evidence type="ECO:0000313" key="2">
    <source>
        <dbReference type="Proteomes" id="UP000305517"/>
    </source>
</evidence>
<gene>
    <name evidence="1" type="ORF">FDY95_22775</name>
</gene>
<dbReference type="AlphaFoldDB" id="A0A5R8WJ80"/>
<dbReference type="OrthoDB" id="9863019at2"/>
<sequence length="121" mass="13870">MGSTRWERQQRLGDSTARYRVFYGDGADDERTFRLFYRPLATPARWVEFDLNPWLKENDHYLAYMHVYVVNLNQREPEEIMVKTGGSTGVQGYRTDVDQTLLLSSTARRACSGRALTGGAS</sequence>
<dbReference type="RefSeq" id="WP_138081408.1">
    <property type="nucleotide sequence ID" value="NZ_VAJM01000016.1"/>
</dbReference>
<dbReference type="EMBL" id="VAJM01000016">
    <property type="protein sequence ID" value="TLM88663.1"/>
    <property type="molecule type" value="Genomic_DNA"/>
</dbReference>
<name>A0A5R8WJ80_9BACT</name>
<comment type="caution">
    <text evidence="1">The sequence shown here is derived from an EMBL/GenBank/DDBJ whole genome shotgun (WGS) entry which is preliminary data.</text>
</comment>
<proteinExistence type="predicted"/>
<dbReference type="Proteomes" id="UP000305517">
    <property type="component" value="Unassembled WGS sequence"/>
</dbReference>
<keyword evidence="2" id="KW-1185">Reference proteome</keyword>